<protein>
    <recommendedName>
        <fullName evidence="4">EthD domain-containing protein</fullName>
    </recommendedName>
</protein>
<evidence type="ECO:0000313" key="3">
    <source>
        <dbReference type="Proteomes" id="UP000019484"/>
    </source>
</evidence>
<dbReference type="Proteomes" id="UP000019484">
    <property type="component" value="Unassembled WGS sequence"/>
</dbReference>
<comment type="caution">
    <text evidence="2">The sequence shown here is derived from an EMBL/GenBank/DDBJ whole genome shotgun (WGS) entry which is preliminary data.</text>
</comment>
<dbReference type="InterPro" id="IPR009799">
    <property type="entry name" value="EthD_dom"/>
</dbReference>
<dbReference type="GO" id="GO:0016491">
    <property type="term" value="F:oxidoreductase activity"/>
    <property type="evidence" value="ECO:0007669"/>
    <property type="project" value="InterPro"/>
</dbReference>
<dbReference type="eggNOG" id="ENOG502SXKU">
    <property type="taxonomic scope" value="Eukaryota"/>
</dbReference>
<comment type="similarity">
    <text evidence="1">Belongs to the tpcK family.</text>
</comment>
<proteinExistence type="inferred from homology"/>
<dbReference type="InterPro" id="IPR011008">
    <property type="entry name" value="Dimeric_a/b-barrel"/>
</dbReference>
<dbReference type="RefSeq" id="XP_007726344.1">
    <property type="nucleotide sequence ID" value="XM_007728154.1"/>
</dbReference>
<evidence type="ECO:0008006" key="4">
    <source>
        <dbReference type="Google" id="ProtNLM"/>
    </source>
</evidence>
<dbReference type="STRING" id="1182541.W9XTU3"/>
<name>W9XTU3_9EURO</name>
<dbReference type="OrthoDB" id="4892971at2759"/>
<keyword evidence="3" id="KW-1185">Reference proteome</keyword>
<dbReference type="GeneID" id="19162143"/>
<dbReference type="HOGENOM" id="CLU_115019_1_2_1"/>
<dbReference type="PANTHER" id="PTHR40260:SF2">
    <property type="entry name" value="BLR8190 PROTEIN"/>
    <property type="match status" value="1"/>
</dbReference>
<reference evidence="2 3" key="1">
    <citation type="submission" date="2013-03" db="EMBL/GenBank/DDBJ databases">
        <title>The Genome Sequence of Capronia coronata CBS 617.96.</title>
        <authorList>
            <consortium name="The Broad Institute Genomics Platform"/>
            <person name="Cuomo C."/>
            <person name="de Hoog S."/>
            <person name="Gorbushina A."/>
            <person name="Walker B."/>
            <person name="Young S.K."/>
            <person name="Zeng Q."/>
            <person name="Gargeya S."/>
            <person name="Fitzgerald M."/>
            <person name="Haas B."/>
            <person name="Abouelleil A."/>
            <person name="Allen A.W."/>
            <person name="Alvarado L."/>
            <person name="Arachchi H.M."/>
            <person name="Berlin A.M."/>
            <person name="Chapman S.B."/>
            <person name="Gainer-Dewar J."/>
            <person name="Goldberg J."/>
            <person name="Griggs A."/>
            <person name="Gujja S."/>
            <person name="Hansen M."/>
            <person name="Howarth C."/>
            <person name="Imamovic A."/>
            <person name="Ireland A."/>
            <person name="Larimer J."/>
            <person name="McCowan C."/>
            <person name="Murphy C."/>
            <person name="Pearson M."/>
            <person name="Poon T.W."/>
            <person name="Priest M."/>
            <person name="Roberts A."/>
            <person name="Saif S."/>
            <person name="Shea T."/>
            <person name="Sisk P."/>
            <person name="Sykes S."/>
            <person name="Wortman J."/>
            <person name="Nusbaum C."/>
            <person name="Birren B."/>
        </authorList>
    </citation>
    <scope>NUCLEOTIDE SEQUENCE [LARGE SCALE GENOMIC DNA]</scope>
    <source>
        <strain evidence="2 3">CBS 617.96</strain>
    </source>
</reference>
<organism evidence="2 3">
    <name type="scientific">Capronia coronata CBS 617.96</name>
    <dbReference type="NCBI Taxonomy" id="1182541"/>
    <lineage>
        <taxon>Eukaryota</taxon>
        <taxon>Fungi</taxon>
        <taxon>Dikarya</taxon>
        <taxon>Ascomycota</taxon>
        <taxon>Pezizomycotina</taxon>
        <taxon>Eurotiomycetes</taxon>
        <taxon>Chaetothyriomycetidae</taxon>
        <taxon>Chaetothyriales</taxon>
        <taxon>Herpotrichiellaceae</taxon>
        <taxon>Capronia</taxon>
    </lineage>
</organism>
<dbReference type="Gene3D" id="3.30.70.100">
    <property type="match status" value="1"/>
</dbReference>
<dbReference type="SUPFAM" id="SSF54909">
    <property type="entry name" value="Dimeric alpha+beta barrel"/>
    <property type="match status" value="1"/>
</dbReference>
<evidence type="ECO:0000256" key="1">
    <source>
        <dbReference type="ARBA" id="ARBA00005986"/>
    </source>
</evidence>
<accession>W9XTU3</accession>
<gene>
    <name evidence="2" type="ORF">A1O1_07282</name>
</gene>
<dbReference type="PANTHER" id="PTHR40260">
    <property type="entry name" value="BLR8190 PROTEIN"/>
    <property type="match status" value="1"/>
</dbReference>
<evidence type="ECO:0000313" key="2">
    <source>
        <dbReference type="EMBL" id="EXJ83658.1"/>
    </source>
</evidence>
<dbReference type="AlphaFoldDB" id="W9XTU3"/>
<dbReference type="NCBIfam" id="TIGR02118">
    <property type="entry name" value="EthD family reductase"/>
    <property type="match status" value="1"/>
</dbReference>
<sequence>MPANATVLYPAESDATFDMAYYLKTHMPLVYEKWAKYGLTGWEVIEFAPGPDGSKPYSVAGVLHWESADNIGKAMGGEETAAVMEDVKNFSNKSPVFLIGNVVGTS</sequence>
<dbReference type="EMBL" id="AMWN01000006">
    <property type="protein sequence ID" value="EXJ83658.1"/>
    <property type="molecule type" value="Genomic_DNA"/>
</dbReference>